<keyword evidence="1" id="KW-1133">Transmembrane helix</keyword>
<reference evidence="3" key="1">
    <citation type="journal article" date="2020" name="Mol. Plant Microbe">
        <title>Rhizobial microsymbionts of the narrowly endemic Oxytropis species growing in Kamchatka are characterized by significant genetic diversity and possess a set of genes that are associated with T3SS and T6SS secretion systems and can affect the development of symbiosis.</title>
        <authorList>
            <person name="Safronova V."/>
            <person name="Guro P."/>
            <person name="Sazanova A."/>
            <person name="Kuznetsova I."/>
            <person name="Belimov A."/>
            <person name="Yakubov V."/>
            <person name="Chirak E."/>
            <person name="Afonin A."/>
            <person name="Gogolev Y."/>
            <person name="Andronov E."/>
            <person name="Tikhonovich I."/>
        </authorList>
    </citation>
    <scope>NUCLEOTIDE SEQUENCE [LARGE SCALE GENOMIC DNA]</scope>
    <source>
        <strain evidence="3">581</strain>
    </source>
</reference>
<accession>A0A7G6U7K9</accession>
<protein>
    <submittedName>
        <fullName evidence="2">Uncharacterized protein</fullName>
    </submittedName>
</protein>
<dbReference type="AlphaFoldDB" id="A0A7G6U7K9"/>
<sequence>METIRPNNTDPIPARNNAPRMGTIILRFVGLLLVAVALLAWAWSR</sequence>
<evidence type="ECO:0000313" key="3">
    <source>
        <dbReference type="Proteomes" id="UP000515291"/>
    </source>
</evidence>
<organism evidence="2 3">
    <name type="scientific">Tardiphaga robiniae</name>
    <dbReference type="NCBI Taxonomy" id="943830"/>
    <lineage>
        <taxon>Bacteria</taxon>
        <taxon>Pseudomonadati</taxon>
        <taxon>Pseudomonadota</taxon>
        <taxon>Alphaproteobacteria</taxon>
        <taxon>Hyphomicrobiales</taxon>
        <taxon>Nitrobacteraceae</taxon>
        <taxon>Tardiphaga</taxon>
    </lineage>
</organism>
<proteinExistence type="predicted"/>
<dbReference type="EMBL" id="CP050292">
    <property type="protein sequence ID" value="QND74991.1"/>
    <property type="molecule type" value="Genomic_DNA"/>
</dbReference>
<keyword evidence="1" id="KW-0812">Transmembrane</keyword>
<feature type="transmembrane region" description="Helical" evidence="1">
    <location>
        <begin position="24"/>
        <end position="43"/>
    </location>
</feature>
<dbReference type="KEGG" id="trb:HB776_30070"/>
<evidence type="ECO:0000256" key="1">
    <source>
        <dbReference type="SAM" id="Phobius"/>
    </source>
</evidence>
<gene>
    <name evidence="2" type="ORF">HB776_30070</name>
</gene>
<name>A0A7G6U7K9_9BRAD</name>
<dbReference type="RefSeq" id="WP_184513817.1">
    <property type="nucleotide sequence ID" value="NZ_CP050292.1"/>
</dbReference>
<keyword evidence="1" id="KW-0472">Membrane</keyword>
<dbReference type="Proteomes" id="UP000515291">
    <property type="component" value="Chromosome"/>
</dbReference>
<evidence type="ECO:0000313" key="2">
    <source>
        <dbReference type="EMBL" id="QND74991.1"/>
    </source>
</evidence>